<gene>
    <name evidence="1" type="ORF">DSO57_1011450</name>
</gene>
<evidence type="ECO:0000313" key="2">
    <source>
        <dbReference type="Proteomes" id="UP001165960"/>
    </source>
</evidence>
<sequence>MMGEGVPLACQAFVSAEGRYHLIEDIVLGDPLTSGSLGSSISLLSMKFKEPKPPGKSSKEGSTASKSNETLTTADAASDRDSVSKPSPPPASGPTLPLIPAAPPTSDLSKSTESINEGFALFAPGPRRRSKATVAKTNSSLVARIIAHEQLPERLLQATTKATYVFYASGRTFLWADLQTPKEALSQIVFNRASVTCHDVNPLTRSRDRLDVILGLSSGDIVWFNPLSSKYVRMNKLGVINSTAVTSIKWVPGSETQVLASHLDGSLILYDKDKDDQSFTPSIPLPNTLFNVTRPSAKTNAKHNPQVHWQVSTKSISSFAFSPDFQLVAVVSLDGGLRVIDFTEEILLDVYSSYFGGLTCVCWSPDRKYILTGGQDDLVTIWSNQEQRIIARCQGHKSWVTGVAFDPWRCDEANYRFGSVGEDMQLLLWDFSPQALPKPKMRIRRGSQSVHSVYSTLTPGDKQVLMPTLHPLIPRNQVVMLQPLMSVSVHSDPLCNLVFREDAIITTCRRGHIKIWGRPPLQVI</sequence>
<dbReference type="Proteomes" id="UP001165960">
    <property type="component" value="Unassembled WGS sequence"/>
</dbReference>
<name>A0ACC2RKY7_9FUNG</name>
<dbReference type="EMBL" id="QTSX02007139">
    <property type="protein sequence ID" value="KAJ9050763.1"/>
    <property type="molecule type" value="Genomic_DNA"/>
</dbReference>
<keyword evidence="2" id="KW-1185">Reference proteome</keyword>
<reference evidence="1" key="1">
    <citation type="submission" date="2022-04" db="EMBL/GenBank/DDBJ databases">
        <title>Genome of the entomopathogenic fungus Entomophthora muscae.</title>
        <authorList>
            <person name="Elya C."/>
            <person name="Lovett B.R."/>
            <person name="Lee E."/>
            <person name="Macias A.M."/>
            <person name="Hajek A.E."/>
            <person name="De Bivort B.L."/>
            <person name="Kasson M.T."/>
            <person name="De Fine Licht H.H."/>
            <person name="Stajich J.E."/>
        </authorList>
    </citation>
    <scope>NUCLEOTIDE SEQUENCE</scope>
    <source>
        <strain evidence="1">Berkeley</strain>
    </source>
</reference>
<protein>
    <submittedName>
        <fullName evidence="1">Uncharacterized protein</fullName>
    </submittedName>
</protein>
<organism evidence="1 2">
    <name type="scientific">Entomophthora muscae</name>
    <dbReference type="NCBI Taxonomy" id="34485"/>
    <lineage>
        <taxon>Eukaryota</taxon>
        <taxon>Fungi</taxon>
        <taxon>Fungi incertae sedis</taxon>
        <taxon>Zoopagomycota</taxon>
        <taxon>Entomophthoromycotina</taxon>
        <taxon>Entomophthoromycetes</taxon>
        <taxon>Entomophthorales</taxon>
        <taxon>Entomophthoraceae</taxon>
        <taxon>Entomophthora</taxon>
    </lineage>
</organism>
<evidence type="ECO:0000313" key="1">
    <source>
        <dbReference type="EMBL" id="KAJ9050763.1"/>
    </source>
</evidence>
<proteinExistence type="predicted"/>
<comment type="caution">
    <text evidence="1">The sequence shown here is derived from an EMBL/GenBank/DDBJ whole genome shotgun (WGS) entry which is preliminary data.</text>
</comment>
<accession>A0ACC2RKY7</accession>